<keyword evidence="7" id="KW-1185">Reference proteome</keyword>
<evidence type="ECO:0000256" key="2">
    <source>
        <dbReference type="ARBA" id="ARBA00022603"/>
    </source>
</evidence>
<evidence type="ECO:0000256" key="3">
    <source>
        <dbReference type="ARBA" id="ARBA00022679"/>
    </source>
</evidence>
<accession>A0A9N9PV78</accession>
<proteinExistence type="inferred from homology"/>
<dbReference type="OrthoDB" id="10027013at2759"/>
<dbReference type="EMBL" id="CAJVRL010000061">
    <property type="protein sequence ID" value="CAG8955312.1"/>
    <property type="molecule type" value="Genomic_DNA"/>
</dbReference>
<dbReference type="InterPro" id="IPR051052">
    <property type="entry name" value="Diverse_substrate_MTase"/>
</dbReference>
<dbReference type="InterPro" id="IPR013216">
    <property type="entry name" value="Methyltransf_11"/>
</dbReference>
<evidence type="ECO:0000256" key="4">
    <source>
        <dbReference type="SAM" id="MobiDB-lite"/>
    </source>
</evidence>
<feature type="domain" description="Methyltransferase type 11" evidence="5">
    <location>
        <begin position="52"/>
        <end position="142"/>
    </location>
</feature>
<dbReference type="InterPro" id="IPR029063">
    <property type="entry name" value="SAM-dependent_MTases_sf"/>
</dbReference>
<dbReference type="PANTHER" id="PTHR44942">
    <property type="entry name" value="METHYLTRANSF_11 DOMAIN-CONTAINING PROTEIN"/>
    <property type="match status" value="1"/>
</dbReference>
<keyword evidence="3" id="KW-0808">Transferase</keyword>
<gene>
    <name evidence="6" type="ORF">HYFRA_00011294</name>
</gene>
<reference evidence="6" key="1">
    <citation type="submission" date="2021-07" db="EMBL/GenBank/DDBJ databases">
        <authorList>
            <person name="Durling M."/>
        </authorList>
    </citation>
    <scope>NUCLEOTIDE SEQUENCE</scope>
</reference>
<keyword evidence="2" id="KW-0489">Methyltransferase</keyword>
<dbReference type="CDD" id="cd02440">
    <property type="entry name" value="AdoMet_MTases"/>
    <property type="match status" value="1"/>
</dbReference>
<evidence type="ECO:0000313" key="6">
    <source>
        <dbReference type="EMBL" id="CAG8955312.1"/>
    </source>
</evidence>
<evidence type="ECO:0000259" key="5">
    <source>
        <dbReference type="Pfam" id="PF08241"/>
    </source>
</evidence>
<organism evidence="6 7">
    <name type="scientific">Hymenoscyphus fraxineus</name>
    <dbReference type="NCBI Taxonomy" id="746836"/>
    <lineage>
        <taxon>Eukaryota</taxon>
        <taxon>Fungi</taxon>
        <taxon>Dikarya</taxon>
        <taxon>Ascomycota</taxon>
        <taxon>Pezizomycotina</taxon>
        <taxon>Leotiomycetes</taxon>
        <taxon>Helotiales</taxon>
        <taxon>Helotiaceae</taxon>
        <taxon>Hymenoscyphus</taxon>
    </lineage>
</organism>
<dbReference type="Gene3D" id="3.40.50.150">
    <property type="entry name" value="Vaccinia Virus protein VP39"/>
    <property type="match status" value="1"/>
</dbReference>
<dbReference type="Pfam" id="PF08241">
    <property type="entry name" value="Methyltransf_11"/>
    <property type="match status" value="1"/>
</dbReference>
<evidence type="ECO:0000256" key="1">
    <source>
        <dbReference type="ARBA" id="ARBA00008361"/>
    </source>
</evidence>
<sequence length="289" mass="32618">MTQPFILDPRASTGFSDASSYDTHRPSYPPQAVEKLLNHINLSGVKGARVIDLGSGTGKLTEALSWRGEGYEILAIEPHEGMRGELEKKGLEGVSVRKGSAESIEVEEDWADGVVVGQAFHWFANRDALREIHRVLKPGGALGLIWNVEDYNAPTSWKPRSKWAQKLKDIIRTLKDGHPRFRDLEWQMVFDSQTETSPLQALKDTFTHNTPDFSLPLGSEDVEWIVYLKDEDLWARFHSLSQVANLKGEKLDEVKKVFFESLKEDGVERNEAGEVTVHGRTHLAWTSRI</sequence>
<evidence type="ECO:0000313" key="7">
    <source>
        <dbReference type="Proteomes" id="UP000696280"/>
    </source>
</evidence>
<dbReference type="SUPFAM" id="SSF53335">
    <property type="entry name" value="S-adenosyl-L-methionine-dependent methyltransferases"/>
    <property type="match status" value="1"/>
</dbReference>
<comment type="caution">
    <text evidence="6">The sequence shown here is derived from an EMBL/GenBank/DDBJ whole genome shotgun (WGS) entry which is preliminary data.</text>
</comment>
<dbReference type="Proteomes" id="UP000696280">
    <property type="component" value="Unassembled WGS sequence"/>
</dbReference>
<dbReference type="PANTHER" id="PTHR44942:SF4">
    <property type="entry name" value="METHYLTRANSFERASE TYPE 11 DOMAIN-CONTAINING PROTEIN"/>
    <property type="match status" value="1"/>
</dbReference>
<name>A0A9N9PV78_9HELO</name>
<dbReference type="GO" id="GO:0008757">
    <property type="term" value="F:S-adenosylmethionine-dependent methyltransferase activity"/>
    <property type="evidence" value="ECO:0007669"/>
    <property type="project" value="InterPro"/>
</dbReference>
<comment type="similarity">
    <text evidence="1">Belongs to the methyltransferase superfamily.</text>
</comment>
<dbReference type="GO" id="GO:0032259">
    <property type="term" value="P:methylation"/>
    <property type="evidence" value="ECO:0007669"/>
    <property type="project" value="UniProtKB-KW"/>
</dbReference>
<protein>
    <recommendedName>
        <fullName evidence="5">Methyltransferase type 11 domain-containing protein</fullName>
    </recommendedName>
</protein>
<dbReference type="AlphaFoldDB" id="A0A9N9PV78"/>
<feature type="region of interest" description="Disordered" evidence="4">
    <location>
        <begin position="1"/>
        <end position="24"/>
    </location>
</feature>